<dbReference type="RefSeq" id="WP_318750470.1">
    <property type="nucleotide sequence ID" value="NZ_CP132508.1"/>
</dbReference>
<dbReference type="InterPro" id="IPR007497">
    <property type="entry name" value="SIMPL/DUF541"/>
</dbReference>
<evidence type="ECO:0000313" key="2">
    <source>
        <dbReference type="Proteomes" id="UP001304683"/>
    </source>
</evidence>
<organism evidence="1 2">
    <name type="scientific">Thermaerobacter composti</name>
    <dbReference type="NCBI Taxonomy" id="554949"/>
    <lineage>
        <taxon>Bacteria</taxon>
        <taxon>Bacillati</taxon>
        <taxon>Bacillota</taxon>
        <taxon>Clostridia</taxon>
        <taxon>Eubacteriales</taxon>
        <taxon>Clostridiales Family XVII. Incertae Sedis</taxon>
        <taxon>Thermaerobacter</taxon>
    </lineage>
</organism>
<dbReference type="EMBL" id="CP132508">
    <property type="protein sequence ID" value="WPD18656.1"/>
    <property type="molecule type" value="Genomic_DNA"/>
</dbReference>
<dbReference type="InterPro" id="IPR052022">
    <property type="entry name" value="26kDa_periplasmic_antigen"/>
</dbReference>
<gene>
    <name evidence="1" type="ORF">Q5761_09865</name>
</gene>
<keyword evidence="2" id="KW-1185">Reference proteome</keyword>
<reference evidence="1 2" key="1">
    <citation type="submission" date="2023-08" db="EMBL/GenBank/DDBJ databases">
        <title>Genome sequence of Thermaerobacter compostii strain Ins1, a spore-forming filamentous bacterium isolated from a deep geothermal reservoir.</title>
        <authorList>
            <person name="Bregnard D."/>
            <person name="Gonzalez D."/>
            <person name="Junier P."/>
        </authorList>
    </citation>
    <scope>NUCLEOTIDE SEQUENCE [LARGE SCALE GENOMIC DNA]</scope>
    <source>
        <strain evidence="1 2">Ins1</strain>
    </source>
</reference>
<protein>
    <submittedName>
        <fullName evidence="1">SIMPL domain-containing protein</fullName>
    </submittedName>
</protein>
<name>A0ABZ0QMF6_9FIRM</name>
<dbReference type="PANTHER" id="PTHR34387:SF1">
    <property type="entry name" value="PERIPLASMIC IMMUNOGENIC PROTEIN"/>
    <property type="match status" value="1"/>
</dbReference>
<evidence type="ECO:0000313" key="1">
    <source>
        <dbReference type="EMBL" id="WPD18656.1"/>
    </source>
</evidence>
<proteinExistence type="predicted"/>
<accession>A0ABZ0QMF6</accession>
<dbReference type="Gene3D" id="3.30.110.170">
    <property type="entry name" value="Protein of unknown function (DUF541), domain 1"/>
    <property type="match status" value="1"/>
</dbReference>
<sequence length="223" mass="24582">MLPDAEPCQPTLFATGYGTVSVTPDVAVLRFYVYRTHPTNHMAAYRAAVDAAQQVVAALKDEGLDDDSLRTVDIETDTRYRTDRQGRRHLIEHEVRYVLEVRVRDFELAGRLLGRALAVGASEASLWGFEVSDVRELELRAVEQAVLHARERAEAAVRAAGVRLGPPLRMNLRLSGRGGRYGYRDSFVVYSAGPGEEPSAPISPGQREIGAEVEVTFALEMNG</sequence>
<dbReference type="Gene3D" id="3.30.70.2970">
    <property type="entry name" value="Protein of unknown function (DUF541), domain 2"/>
    <property type="match status" value="1"/>
</dbReference>
<dbReference type="PANTHER" id="PTHR34387">
    <property type="entry name" value="SLR1258 PROTEIN"/>
    <property type="match status" value="1"/>
</dbReference>
<dbReference type="Proteomes" id="UP001304683">
    <property type="component" value="Chromosome"/>
</dbReference>
<dbReference type="Pfam" id="PF04402">
    <property type="entry name" value="SIMPL"/>
    <property type="match status" value="1"/>
</dbReference>